<comment type="similarity">
    <text evidence="23">Belongs to the NOD1-NOD2 family.</text>
</comment>
<dbReference type="SMART" id="SM00184">
    <property type="entry name" value="RING"/>
    <property type="match status" value="1"/>
</dbReference>
<dbReference type="SUPFAM" id="SSF52540">
    <property type="entry name" value="P-loop containing nucleoside triphosphate hydrolases"/>
    <property type="match status" value="1"/>
</dbReference>
<dbReference type="Pfam" id="PF17779">
    <property type="entry name" value="WHD_NOD2"/>
    <property type="match status" value="1"/>
</dbReference>
<evidence type="ECO:0000256" key="25">
    <source>
        <dbReference type="SAM" id="MobiDB-lite"/>
    </source>
</evidence>
<keyword evidence="11" id="KW-0479">Metal-binding</keyword>
<organism evidence="30 31">
    <name type="scientific">Lates calcarifer</name>
    <name type="common">Barramundi</name>
    <name type="synonym">Holocentrus calcarifer</name>
    <dbReference type="NCBI Taxonomy" id="8187"/>
    <lineage>
        <taxon>Eukaryota</taxon>
        <taxon>Metazoa</taxon>
        <taxon>Chordata</taxon>
        <taxon>Craniata</taxon>
        <taxon>Vertebrata</taxon>
        <taxon>Euteleostomi</taxon>
        <taxon>Actinopterygii</taxon>
        <taxon>Neopterygii</taxon>
        <taxon>Teleostei</taxon>
        <taxon>Neoteleostei</taxon>
        <taxon>Acanthomorphata</taxon>
        <taxon>Carangaria</taxon>
        <taxon>Carangaria incertae sedis</taxon>
        <taxon>Centropomidae</taxon>
        <taxon>Lates</taxon>
    </lineage>
</organism>
<dbReference type="InterPro" id="IPR007111">
    <property type="entry name" value="NACHT_NTPase"/>
</dbReference>
<evidence type="ECO:0000256" key="10">
    <source>
        <dbReference type="ARBA" id="ARBA00022670"/>
    </source>
</evidence>
<accession>A0AAJ8B4K5</accession>
<dbReference type="GO" id="GO:0008270">
    <property type="term" value="F:zinc ion binding"/>
    <property type="evidence" value="ECO:0007669"/>
    <property type="project" value="UniProtKB-KW"/>
</dbReference>
<comment type="similarity">
    <text evidence="4">Belongs to the NLRP family.</text>
</comment>
<dbReference type="InterPro" id="IPR041267">
    <property type="entry name" value="NLRP_HD2"/>
</dbReference>
<feature type="domain" description="NACHT" evidence="28">
    <location>
        <begin position="208"/>
        <end position="342"/>
    </location>
</feature>
<keyword evidence="16" id="KW-0067">ATP-binding</keyword>
<dbReference type="PROSITE" id="PS50837">
    <property type="entry name" value="NACHT"/>
    <property type="match status" value="1"/>
</dbReference>
<dbReference type="PROSITE" id="PS50209">
    <property type="entry name" value="CARD"/>
    <property type="match status" value="1"/>
</dbReference>
<dbReference type="InterPro" id="IPR001611">
    <property type="entry name" value="Leu-rich_rpt"/>
</dbReference>
<dbReference type="SUPFAM" id="SSF57850">
    <property type="entry name" value="RING/U-box"/>
    <property type="match status" value="1"/>
</dbReference>
<dbReference type="Pfam" id="PF17776">
    <property type="entry name" value="NLRC4_HD2"/>
    <property type="match status" value="1"/>
</dbReference>
<dbReference type="InterPro" id="IPR027417">
    <property type="entry name" value="P-loop_NTPase"/>
</dbReference>
<dbReference type="GO" id="GO:0045087">
    <property type="term" value="P:innate immune response"/>
    <property type="evidence" value="ECO:0007669"/>
    <property type="project" value="UniProtKB-KW"/>
</dbReference>
<keyword evidence="12" id="KW-0677">Repeat</keyword>
<evidence type="ECO:0000259" key="28">
    <source>
        <dbReference type="PROSITE" id="PS50837"/>
    </source>
</evidence>
<proteinExistence type="inferred from homology"/>
<keyword evidence="10" id="KW-0645">Protease</keyword>
<keyword evidence="9" id="KW-0433">Leucine-rich repeat</keyword>
<keyword evidence="18" id="KW-0391">Immunity</keyword>
<keyword evidence="5" id="KW-1003">Cell membrane</keyword>
<dbReference type="Pfam" id="PF13516">
    <property type="entry name" value="LRR_6"/>
    <property type="match status" value="3"/>
</dbReference>
<dbReference type="PROSITE" id="PS00518">
    <property type="entry name" value="ZF_RING_1"/>
    <property type="match status" value="1"/>
</dbReference>
<dbReference type="InterPro" id="IPR032675">
    <property type="entry name" value="LRR_dom_sf"/>
</dbReference>
<dbReference type="PROSITE" id="PS51830">
    <property type="entry name" value="FIIND"/>
    <property type="match status" value="1"/>
</dbReference>
<dbReference type="RefSeq" id="XP_050925821.1">
    <property type="nucleotide sequence ID" value="XM_051069864.1"/>
</dbReference>
<evidence type="ECO:0000256" key="20">
    <source>
        <dbReference type="ARBA" id="ARBA00023139"/>
    </source>
</evidence>
<evidence type="ECO:0000256" key="4">
    <source>
        <dbReference type="ARBA" id="ARBA00008665"/>
    </source>
</evidence>
<dbReference type="FunFam" id="3.80.10.10:FF:000336">
    <property type="entry name" value="Si:dkey-222h21.2"/>
    <property type="match status" value="1"/>
</dbReference>
<dbReference type="InterPro" id="IPR011029">
    <property type="entry name" value="DEATH-like_dom_sf"/>
</dbReference>
<dbReference type="SUPFAM" id="SSF52047">
    <property type="entry name" value="RNI-like"/>
    <property type="match status" value="1"/>
</dbReference>
<protein>
    <submittedName>
        <fullName evidence="31">NLR family CARD domain-containing protein 3 isoform X13</fullName>
    </submittedName>
</protein>
<evidence type="ECO:0000256" key="19">
    <source>
        <dbReference type="ARBA" id="ARBA00023136"/>
    </source>
</evidence>
<evidence type="ECO:0000256" key="1">
    <source>
        <dbReference type="ARBA" id="ARBA00004110"/>
    </source>
</evidence>
<evidence type="ECO:0000256" key="22">
    <source>
        <dbReference type="ARBA" id="ARBA00023288"/>
    </source>
</evidence>
<keyword evidence="15" id="KW-0862">Zinc</keyword>
<feature type="region of interest" description="Disordered" evidence="25">
    <location>
        <begin position="987"/>
        <end position="1038"/>
    </location>
</feature>
<evidence type="ECO:0000256" key="2">
    <source>
        <dbReference type="ARBA" id="ARBA00004187"/>
    </source>
</evidence>
<evidence type="ECO:0000259" key="26">
    <source>
        <dbReference type="PROSITE" id="PS50089"/>
    </source>
</evidence>
<evidence type="ECO:0000256" key="7">
    <source>
        <dbReference type="ARBA" id="ARBA00022588"/>
    </source>
</evidence>
<keyword evidence="8" id="KW-1210">Necrosis</keyword>
<feature type="domain" description="FIIND" evidence="29">
    <location>
        <begin position="1029"/>
        <end position="1309"/>
    </location>
</feature>
<comment type="subcellular location">
    <subcellularLocation>
        <location evidence="2">Basolateral cell membrane</location>
    </subcellularLocation>
    <subcellularLocation>
        <location evidence="3">Cell membrane</location>
        <topology evidence="3">Lipid-anchor</topology>
    </subcellularLocation>
    <subcellularLocation>
        <location evidence="1">Inflammasome</location>
    </subcellularLocation>
</comment>
<dbReference type="InterPro" id="IPR017907">
    <property type="entry name" value="Znf_RING_CS"/>
</dbReference>
<evidence type="ECO:0000313" key="30">
    <source>
        <dbReference type="Proteomes" id="UP000694890"/>
    </source>
</evidence>
<keyword evidence="13" id="KW-0547">Nucleotide-binding</keyword>
<sequence length="1393" mass="156406">MSDLEEGEDGAESPVSRHLSMKSEDSPDFSNEVGPPDTKEWRSISVEEQLSCCALCQDVLKDPVSTSCEHWFCRQCITSYWNKSSSSGDSSCPQCEQRSRARSGLQTACQTSTVQTDSGLQEVLDEHKISLKRSCEHVIEGTDGTGSDTLLNRVYTELYITEGQSDDVKTQHDIWQLETASKMETLLNTPIKCHDIFKALPNQQRCIRVVLTNGAAGVGKTFSVQKFTLDWAEGLENQDVSLLVLLSFRELNLIRDEQYSLLTLLHVFHPTLQKVTAEKLAVCKVLFIFDGLDESRLSLDFNNTKAVSDVTQKSSVNVLLTNLIQGNLLPSALIWITSRPTAANQIPPSCVDRVTEVRGFSDDQKEEYFRRRFSDEELSSIVISHIKTSRKIHVMCQIPVFCWITATVLEHMLTTDQRGELPKTLTDLYSHFVMVQTKRKKHKYDEGHETSPQELTKADREVLLKLGRLAFEHLEKGNIMFYQEDLEECGLDVTQAMVYSGVCTEIFKRESVIFQKTVYCFVHLSVQEFLAAVYMFHCFTNRKTQVLKAFLGKNYKHRDSKPNSFLKKVSKIFGNSDSRDPSLDVFLKRAMEKSLDSNNGHLDLFVRFLHGLSMESNQRLLGGLLGQTETNAEIIQRAINNLKEMNMHKISPDRSINIFHCLMEMNDHSVHQEIQDFLKSENRSERELSVIHCSALAYMLQMSEEVLDELDLKKYNTSVEGRQRLIPAVRNCRKALLTACELSETHCEVVASALKSSPSHLRELDLRGNKLQDSGMKLLSAGLESPNCRLNTLRLKNCSLSEISCASLASALKSNPSHLRALDLSGNYLQDSGVKLLCDFLESPECSLETLRLKNCGLSEISCASLASALKSNPSHLSELDVSGNKLKDSGVKLLCGFLESPDCRLETLRLSWCSLSEISCASLASALKSNPSHLRELDLWGNAVQYSDLKELCDLVASPHCRLETLRVNDRRIKTSRDKALSVQHAAEKGDLCPENPSLTNKGDSDVKLEPNKADTMQDVSEDDTKPIKPPTSFTPELLPEPSQVAYRFKCPGPGEFRCATTGLVFVTTQEVELNYRTVQWDETLLLSAGKVPAGLLFNIQCPDDAVCELHLPHCETEDALVHEGLLSVVNISDDGMSILKPVEITDTHVIVKVPHFSSFGLVWALEIVGRIWNFMKPVSGQVLLFLRSPNVITQKQNINVHLLPINIPLEEVKARQRHAEHISGPPKCKLIREGTYTVHCAKALKIQPKKEEFDMDFGPNYHPLFEVRLPIYTEEATITVRDQENTDVWECEVELTGPNSVWTPSEVKLLHVRAQFVERVSEPVLLRLLDKLLEQGVITDAEMESAATLNRGDKARAVIDMVRKKGSRASSAMIAAVFKVDSLLSHELNLF</sequence>
<evidence type="ECO:0000256" key="8">
    <source>
        <dbReference type="ARBA" id="ARBA00022590"/>
    </source>
</evidence>
<dbReference type="InterPro" id="IPR051261">
    <property type="entry name" value="NLR"/>
</dbReference>
<dbReference type="Pfam" id="PF14484">
    <property type="entry name" value="FISNA"/>
    <property type="match status" value="1"/>
</dbReference>
<evidence type="ECO:0000256" key="16">
    <source>
        <dbReference type="ARBA" id="ARBA00022840"/>
    </source>
</evidence>
<evidence type="ECO:0000259" key="27">
    <source>
        <dbReference type="PROSITE" id="PS50209"/>
    </source>
</evidence>
<dbReference type="Pfam" id="PF23679">
    <property type="entry name" value="UPA-FIIND"/>
    <property type="match status" value="1"/>
</dbReference>
<dbReference type="Pfam" id="PF15227">
    <property type="entry name" value="zf-C3HC4_4"/>
    <property type="match status" value="1"/>
</dbReference>
<feature type="domain" description="RING-type" evidence="26">
    <location>
        <begin position="53"/>
        <end position="96"/>
    </location>
</feature>
<evidence type="ECO:0000259" key="29">
    <source>
        <dbReference type="PROSITE" id="PS51830"/>
    </source>
</evidence>
<keyword evidence="7" id="KW-0399">Innate immunity</keyword>
<dbReference type="GO" id="GO:0006508">
    <property type="term" value="P:proteolysis"/>
    <property type="evidence" value="ECO:0007669"/>
    <property type="project" value="UniProtKB-KW"/>
</dbReference>
<dbReference type="SMART" id="SM00368">
    <property type="entry name" value="LRR_RI"/>
    <property type="match status" value="7"/>
</dbReference>
<dbReference type="GO" id="GO:0016323">
    <property type="term" value="C:basolateral plasma membrane"/>
    <property type="evidence" value="ECO:0007669"/>
    <property type="project" value="UniProtKB-SubCell"/>
</dbReference>
<evidence type="ECO:0000256" key="3">
    <source>
        <dbReference type="ARBA" id="ARBA00004193"/>
    </source>
</evidence>
<dbReference type="Pfam" id="PF00619">
    <property type="entry name" value="CARD"/>
    <property type="match status" value="1"/>
</dbReference>
<evidence type="ECO:0000256" key="15">
    <source>
        <dbReference type="ARBA" id="ARBA00022833"/>
    </source>
</evidence>
<dbReference type="PROSITE" id="PS50089">
    <property type="entry name" value="ZF_RING_2"/>
    <property type="match status" value="1"/>
</dbReference>
<dbReference type="SMART" id="SM01288">
    <property type="entry name" value="FISNA"/>
    <property type="match status" value="1"/>
</dbReference>
<keyword evidence="20" id="KW-0564">Palmitate</keyword>
<dbReference type="GO" id="GO:0042981">
    <property type="term" value="P:regulation of apoptotic process"/>
    <property type="evidence" value="ECO:0007669"/>
    <property type="project" value="InterPro"/>
</dbReference>
<dbReference type="InterPro" id="IPR041075">
    <property type="entry name" value="NOD1/2_WH"/>
</dbReference>
<feature type="domain" description="CARD" evidence="27">
    <location>
        <begin position="1315"/>
        <end position="1379"/>
    </location>
</feature>
<dbReference type="SUPFAM" id="SSF47986">
    <property type="entry name" value="DEATH domain"/>
    <property type="match status" value="1"/>
</dbReference>
<evidence type="ECO:0000256" key="9">
    <source>
        <dbReference type="ARBA" id="ARBA00022614"/>
    </source>
</evidence>
<keyword evidence="19" id="KW-0472">Membrane</keyword>
<dbReference type="Gene3D" id="1.10.533.10">
    <property type="entry name" value="Death Domain, Fas"/>
    <property type="match status" value="1"/>
</dbReference>
<feature type="compositionally biased region" description="Basic and acidic residues" evidence="25">
    <location>
        <begin position="1004"/>
        <end position="1014"/>
    </location>
</feature>
<evidence type="ECO:0000256" key="18">
    <source>
        <dbReference type="ARBA" id="ARBA00022859"/>
    </source>
</evidence>
<evidence type="ECO:0000256" key="6">
    <source>
        <dbReference type="ARBA" id="ARBA00022490"/>
    </source>
</evidence>
<dbReference type="InterPro" id="IPR029495">
    <property type="entry name" value="NACHT-assoc"/>
</dbReference>
<feature type="region of interest" description="Disordered" evidence="25">
    <location>
        <begin position="1"/>
        <end position="39"/>
    </location>
</feature>
<dbReference type="GO" id="GO:0005524">
    <property type="term" value="F:ATP binding"/>
    <property type="evidence" value="ECO:0007669"/>
    <property type="project" value="UniProtKB-KW"/>
</dbReference>
<dbReference type="InterPro" id="IPR013083">
    <property type="entry name" value="Znf_RING/FYVE/PHD"/>
</dbReference>
<evidence type="ECO:0000256" key="23">
    <source>
        <dbReference type="ARBA" id="ARBA00038296"/>
    </source>
</evidence>
<evidence type="ECO:0000256" key="12">
    <source>
        <dbReference type="ARBA" id="ARBA00022737"/>
    </source>
</evidence>
<evidence type="ECO:0000313" key="31">
    <source>
        <dbReference type="RefSeq" id="XP_050925821.1"/>
    </source>
</evidence>
<dbReference type="Gene3D" id="3.30.40.10">
    <property type="entry name" value="Zinc/RING finger domain, C3HC4 (zinc finger)"/>
    <property type="match status" value="1"/>
</dbReference>
<dbReference type="Pfam" id="PF13553">
    <property type="entry name" value="FIIND"/>
    <property type="match status" value="1"/>
</dbReference>
<dbReference type="InterPro" id="IPR025307">
    <property type="entry name" value="FIIND_dom"/>
</dbReference>
<evidence type="ECO:0000256" key="14">
    <source>
        <dbReference type="ARBA" id="ARBA00022771"/>
    </source>
</evidence>
<dbReference type="GO" id="GO:0061702">
    <property type="term" value="C:canonical inflammasome complex"/>
    <property type="evidence" value="ECO:0007669"/>
    <property type="project" value="UniProtKB-SubCell"/>
</dbReference>
<dbReference type="InterPro" id="IPR001841">
    <property type="entry name" value="Znf_RING"/>
</dbReference>
<dbReference type="Gene3D" id="3.40.50.300">
    <property type="entry name" value="P-loop containing nucleotide triphosphate hydrolases"/>
    <property type="match status" value="1"/>
</dbReference>
<evidence type="ECO:0000256" key="11">
    <source>
        <dbReference type="ARBA" id="ARBA00022723"/>
    </source>
</evidence>
<keyword evidence="10" id="KW-0378">Hydrolase</keyword>
<name>A0AAJ8B4K5_LATCA</name>
<keyword evidence="14 24" id="KW-0863">Zinc-finger</keyword>
<evidence type="ECO:0000256" key="17">
    <source>
        <dbReference type="ARBA" id="ARBA00022843"/>
    </source>
</evidence>
<keyword evidence="22" id="KW-0449">Lipoprotein</keyword>
<dbReference type="GeneID" id="108884290"/>
<dbReference type="GO" id="GO:0008233">
    <property type="term" value="F:peptidase activity"/>
    <property type="evidence" value="ECO:0007669"/>
    <property type="project" value="UniProtKB-KW"/>
</dbReference>
<dbReference type="Gene3D" id="3.80.10.10">
    <property type="entry name" value="Ribonuclease Inhibitor"/>
    <property type="match status" value="2"/>
</dbReference>
<dbReference type="GO" id="GO:0012501">
    <property type="term" value="P:programmed cell death"/>
    <property type="evidence" value="ECO:0007669"/>
    <property type="project" value="UniProtKB-KW"/>
</dbReference>
<keyword evidence="17" id="KW-0832">Ubl conjugation</keyword>
<dbReference type="PANTHER" id="PTHR24106">
    <property type="entry name" value="NACHT, LRR AND CARD DOMAINS-CONTAINING"/>
    <property type="match status" value="1"/>
</dbReference>
<dbReference type="FunFam" id="3.40.50.300:FF:001524">
    <property type="entry name" value="Si:dkey-126g1.7"/>
    <property type="match status" value="1"/>
</dbReference>
<dbReference type="Pfam" id="PF05729">
    <property type="entry name" value="NACHT"/>
    <property type="match status" value="1"/>
</dbReference>
<dbReference type="Proteomes" id="UP000694890">
    <property type="component" value="Linkage group LG4"/>
</dbReference>
<evidence type="ECO:0000256" key="13">
    <source>
        <dbReference type="ARBA" id="ARBA00022741"/>
    </source>
</evidence>
<evidence type="ECO:0000256" key="24">
    <source>
        <dbReference type="PROSITE-ProRule" id="PRU00175"/>
    </source>
</evidence>
<reference evidence="31" key="1">
    <citation type="submission" date="2025-08" db="UniProtKB">
        <authorList>
            <consortium name="RefSeq"/>
        </authorList>
    </citation>
    <scope>IDENTIFICATION</scope>
    <source>
        <tissue evidence="31">Brain</tissue>
    </source>
</reference>
<keyword evidence="21" id="KW-1271">Inflammasome</keyword>
<dbReference type="InterPro" id="IPR001315">
    <property type="entry name" value="CARD"/>
</dbReference>
<feature type="compositionally biased region" description="Acidic residues" evidence="25">
    <location>
        <begin position="1"/>
        <end position="11"/>
    </location>
</feature>
<dbReference type="CDD" id="cd00116">
    <property type="entry name" value="LRR_RI"/>
    <property type="match status" value="1"/>
</dbReference>
<keyword evidence="6" id="KW-0963">Cytoplasm</keyword>
<gene>
    <name evidence="31" type="primary">LOC108884290</name>
</gene>
<evidence type="ECO:0000256" key="5">
    <source>
        <dbReference type="ARBA" id="ARBA00022475"/>
    </source>
</evidence>
<evidence type="ECO:0000256" key="21">
    <source>
        <dbReference type="ARBA" id="ARBA00023233"/>
    </source>
</evidence>